<reference evidence="1" key="1">
    <citation type="submission" date="2018-05" db="EMBL/GenBank/DDBJ databases">
        <authorList>
            <person name="Lanie J.A."/>
            <person name="Ng W.-L."/>
            <person name="Kazmierczak K.M."/>
            <person name="Andrzejewski T.M."/>
            <person name="Davidsen T.M."/>
            <person name="Wayne K.J."/>
            <person name="Tettelin H."/>
            <person name="Glass J.I."/>
            <person name="Rusch D."/>
            <person name="Podicherti R."/>
            <person name="Tsui H.-C.T."/>
            <person name="Winkler M.E."/>
        </authorList>
    </citation>
    <scope>NUCLEOTIDE SEQUENCE</scope>
</reference>
<accession>A0A382LB89</accession>
<dbReference type="EMBL" id="UINC01086058">
    <property type="protein sequence ID" value="SVC34164.1"/>
    <property type="molecule type" value="Genomic_DNA"/>
</dbReference>
<proteinExistence type="predicted"/>
<gene>
    <name evidence="1" type="ORF">METZ01_LOCUS287018</name>
</gene>
<protein>
    <submittedName>
        <fullName evidence="1">Uncharacterized protein</fullName>
    </submittedName>
</protein>
<name>A0A382LB89_9ZZZZ</name>
<sequence length="108" mass="11900">MAIRENRVEAVVMTFMDMAGWDFWFRGISHKSGPEPGIIPSVNLFEAPDFCRAEAVKNSNRTGSIGHIGQVTTGIFVVIYEWSSCTDPVRLATRGVRANLCIGDVIPN</sequence>
<organism evidence="1">
    <name type="scientific">marine metagenome</name>
    <dbReference type="NCBI Taxonomy" id="408172"/>
    <lineage>
        <taxon>unclassified sequences</taxon>
        <taxon>metagenomes</taxon>
        <taxon>ecological metagenomes</taxon>
    </lineage>
</organism>
<evidence type="ECO:0000313" key="1">
    <source>
        <dbReference type="EMBL" id="SVC34164.1"/>
    </source>
</evidence>
<dbReference type="AlphaFoldDB" id="A0A382LB89"/>